<dbReference type="OrthoDB" id="2109781at2"/>
<protein>
    <recommendedName>
        <fullName evidence="1">PD-(D/E)XK endonuclease-like domain-containing protein</fullName>
    </recommendedName>
</protein>
<dbReference type="InterPro" id="IPR011604">
    <property type="entry name" value="PDDEXK-like_dom_sf"/>
</dbReference>
<name>A0A510JFV8_9FUSO</name>
<proteinExistence type="predicted"/>
<organism evidence="2 3">
    <name type="scientific">Pseudoleptotrichia goodfellowii</name>
    <dbReference type="NCBI Taxonomy" id="157692"/>
    <lineage>
        <taxon>Bacteria</taxon>
        <taxon>Fusobacteriati</taxon>
        <taxon>Fusobacteriota</taxon>
        <taxon>Fusobacteriia</taxon>
        <taxon>Fusobacteriales</taxon>
        <taxon>Leptotrichiaceae</taxon>
        <taxon>Pseudoleptotrichia</taxon>
    </lineage>
</organism>
<dbReference type="RefSeq" id="WP_026738026.1">
    <property type="nucleotide sequence ID" value="NZ_AP019822.1"/>
</dbReference>
<accession>A0A510JFV8</accession>
<dbReference type="STRING" id="714315.GCA_000516535_01786"/>
<evidence type="ECO:0000313" key="3">
    <source>
        <dbReference type="Proteomes" id="UP000321606"/>
    </source>
</evidence>
<dbReference type="EMBL" id="AP019822">
    <property type="protein sequence ID" value="BBM36833.1"/>
    <property type="molecule type" value="Genomic_DNA"/>
</dbReference>
<dbReference type="Pfam" id="PF12705">
    <property type="entry name" value="PDDEXK_1"/>
    <property type="match status" value="1"/>
</dbReference>
<dbReference type="AlphaFoldDB" id="A0A510JFV8"/>
<dbReference type="InterPro" id="IPR038726">
    <property type="entry name" value="PDDEXK_AddAB-type"/>
</dbReference>
<dbReference type="SUPFAM" id="SSF52980">
    <property type="entry name" value="Restriction endonuclease-like"/>
    <property type="match status" value="1"/>
</dbReference>
<dbReference type="Proteomes" id="UP000321606">
    <property type="component" value="Chromosome"/>
</dbReference>
<gene>
    <name evidence="2" type="ORF">JCM16774_1779</name>
</gene>
<dbReference type="Gene3D" id="3.90.320.10">
    <property type="match status" value="1"/>
</dbReference>
<feature type="domain" description="PD-(D/E)XK endonuclease-like" evidence="1">
    <location>
        <begin position="669"/>
        <end position="878"/>
    </location>
</feature>
<dbReference type="InterPro" id="IPR011335">
    <property type="entry name" value="Restrct_endonuc-II-like"/>
</dbReference>
<evidence type="ECO:0000259" key="1">
    <source>
        <dbReference type="Pfam" id="PF12705"/>
    </source>
</evidence>
<sequence>MNIKYFGLGSDLKEILFKEFKKNEEILYVFENTSSFFEIKREYLKSGEKLFYNFKLLKLYDFYEKLFQTDKIVLKEEKQVVLFYNSLTDEIKKELKINNYYDVIDIAYNFYGLFSELQEYKIDLNKIEIEKWQKNTFETLLKINGQINKKSDEKGLILPYMLRKSENISENFLKKYKKICFVNKVKFTPLEKEIFDVIEKKGIEIENILQLDKKDFNEEKLKISETFGLPDKDEFEKKYNVNVEIHEFENKFAQLLGIVKKLDKELKKEKLLTVENKSLYKIYDAQDENSDNEKDYHLLNQNKITYNLEITMQKTKIYKTLDLIYNVLENIKVVFKSKEDKICLFRMKELHDAFKSRDFLKTFGLKENYRLFQDLVLDDYKYISCEKLKELSENVDRYKHMENEVKSFVNFLEKIEEIYSYKTLSEYAEFLEKIFVQSGEKDVNIRDKYFEALSEMTVLEDLSFDDLWTDFFGLNMSASLLKLFLKYLDKKAVSLDLEKIEEQENERKYMINPFSSISETAKENIMFLNIQDSFPKVKINNYLFSKIQRAKMGLPISDEEKQIEIFKFYQNVLGAKNIYLSYVKNIDEKIDSAGVIEEIKLKYGIEPVKNEISEEEELNFVKEYFNKSKIQRKIGKFIKSKLEKNKEKMRSEDLSLGFYDFEKMKDFEYGFYLEKMTGEKEVEKIEDKIEALMFGNIIHVLYEKIVMENKEALEKGEFTVSNGEIEKTLNRILDSLEYKIPKEYIIFYRKISFTEIVKSTERFLKELTQYLLMKRNIKIHSEEKIKKKAEKDIAENVRISGVVDLYIETEDSEILVDYKSGKDNQQNKNRAFNQLDYYSVILPENKNKKTEKWVINAWTGEKSTDEDRKENDILEKEDIKEVIENYYKTDYYDLGERKETYISRVYSDIARREEELGDE</sequence>
<evidence type="ECO:0000313" key="2">
    <source>
        <dbReference type="EMBL" id="BBM36833.1"/>
    </source>
</evidence>
<reference evidence="2 3" key="1">
    <citation type="submission" date="2019-07" db="EMBL/GenBank/DDBJ databases">
        <title>Complete Genome Sequence of Leptotrichia goodfellowii Strain JCM 16774.</title>
        <authorList>
            <person name="Watanabe S."/>
            <person name="Cui L."/>
        </authorList>
    </citation>
    <scope>NUCLEOTIDE SEQUENCE [LARGE SCALE GENOMIC DNA]</scope>
    <source>
        <strain evidence="2 3">JCM16774</strain>
    </source>
</reference>
<dbReference type="KEGG" id="lgo:JCM16774_1779"/>